<protein>
    <submittedName>
        <fullName evidence="1">Uncharacterized protein</fullName>
    </submittedName>
</protein>
<dbReference type="Proteomes" id="UP000194127">
    <property type="component" value="Unassembled WGS sequence"/>
</dbReference>
<dbReference type="GeneID" id="36329329"/>
<evidence type="ECO:0000313" key="1">
    <source>
        <dbReference type="EMBL" id="OSX65631.1"/>
    </source>
</evidence>
<proteinExistence type="predicted"/>
<organism evidence="1 2">
    <name type="scientific">Postia placenta MAD-698-R-SB12</name>
    <dbReference type="NCBI Taxonomy" id="670580"/>
    <lineage>
        <taxon>Eukaryota</taxon>
        <taxon>Fungi</taxon>
        <taxon>Dikarya</taxon>
        <taxon>Basidiomycota</taxon>
        <taxon>Agaricomycotina</taxon>
        <taxon>Agaricomycetes</taxon>
        <taxon>Polyporales</taxon>
        <taxon>Adustoporiaceae</taxon>
        <taxon>Rhodonia</taxon>
    </lineage>
</organism>
<dbReference type="STRING" id="670580.A0A1X6NAJ8"/>
<evidence type="ECO:0000313" key="2">
    <source>
        <dbReference type="Proteomes" id="UP000194127"/>
    </source>
</evidence>
<dbReference type="EMBL" id="KZ110593">
    <property type="protein sequence ID" value="OSX65631.1"/>
    <property type="molecule type" value="Genomic_DNA"/>
</dbReference>
<name>A0A1X6NAJ8_9APHY</name>
<gene>
    <name evidence="1" type="ORF">POSPLADRAFT_1133666</name>
</gene>
<dbReference type="AlphaFoldDB" id="A0A1X6NAJ8"/>
<sequence>MADIKADNESLVFALRTLGFYMERDRLVLEAMSLKDQNVRLKKAFDRAVENVCIMSLLYDVKESRAGKLKLSNRRKWSRWQENRNALFIQTISVIHIIDRPCSMSCFLQRQTGHIGKGGLGEDNSVIFDAMVNIIKTSTRDKAEVYYFWAMRRGDCLEIDLQDLPHQSLGW</sequence>
<dbReference type="OrthoDB" id="2951111at2759"/>
<accession>A0A1X6NAJ8</accession>
<reference evidence="1 2" key="1">
    <citation type="submission" date="2017-04" db="EMBL/GenBank/DDBJ databases">
        <title>Genome Sequence of the Model Brown-Rot Fungus Postia placenta SB12.</title>
        <authorList>
            <consortium name="DOE Joint Genome Institute"/>
            <person name="Gaskell J."/>
            <person name="Kersten P."/>
            <person name="Larrondo L.F."/>
            <person name="Canessa P."/>
            <person name="Martinez D."/>
            <person name="Hibbett D."/>
            <person name="Schmoll M."/>
            <person name="Kubicek C.P."/>
            <person name="Martinez A.T."/>
            <person name="Yadav J."/>
            <person name="Master E."/>
            <person name="Magnuson J.K."/>
            <person name="James T."/>
            <person name="Yaver D."/>
            <person name="Berka R."/>
            <person name="Labutti K."/>
            <person name="Lipzen A."/>
            <person name="Aerts A."/>
            <person name="Barry K."/>
            <person name="Henrissat B."/>
            <person name="Blanchette R."/>
            <person name="Grigoriev I."/>
            <person name="Cullen D."/>
        </authorList>
    </citation>
    <scope>NUCLEOTIDE SEQUENCE [LARGE SCALE GENOMIC DNA]</scope>
    <source>
        <strain evidence="1 2">MAD-698-R-SB12</strain>
    </source>
</reference>
<keyword evidence="2" id="KW-1185">Reference proteome</keyword>
<dbReference type="RefSeq" id="XP_024342425.1">
    <property type="nucleotide sequence ID" value="XM_024484380.1"/>
</dbReference>